<evidence type="ECO:0000256" key="1">
    <source>
        <dbReference type="SAM" id="MobiDB-lite"/>
    </source>
</evidence>
<reference evidence="3" key="1">
    <citation type="submission" date="2020-10" db="EMBL/GenBank/DDBJ databases">
        <title>Unveiling of a novel bifunctional photoreceptor, Dualchrome1, isolated from a cosmopolitan green alga.</title>
        <authorList>
            <person name="Suzuki S."/>
            <person name="Kawachi M."/>
        </authorList>
    </citation>
    <scope>NUCLEOTIDE SEQUENCE</scope>
    <source>
        <strain evidence="3">NIES 2893</strain>
    </source>
</reference>
<keyword evidence="4" id="KW-1185">Reference proteome</keyword>
<evidence type="ECO:0000256" key="2">
    <source>
        <dbReference type="SAM" id="Phobius"/>
    </source>
</evidence>
<proteinExistence type="predicted"/>
<evidence type="ECO:0000313" key="4">
    <source>
        <dbReference type="Proteomes" id="UP000660262"/>
    </source>
</evidence>
<feature type="compositionally biased region" description="Basic and acidic residues" evidence="1">
    <location>
        <begin position="56"/>
        <end position="76"/>
    </location>
</feature>
<keyword evidence="2" id="KW-1133">Transmembrane helix</keyword>
<keyword evidence="2" id="KW-0472">Membrane</keyword>
<dbReference type="Proteomes" id="UP000660262">
    <property type="component" value="Unassembled WGS sequence"/>
</dbReference>
<dbReference type="EMBL" id="BNJQ01000011">
    <property type="protein sequence ID" value="GHP06074.1"/>
    <property type="molecule type" value="Genomic_DNA"/>
</dbReference>
<gene>
    <name evidence="3" type="ORF">PPROV_000482100</name>
</gene>
<feature type="transmembrane region" description="Helical" evidence="2">
    <location>
        <begin position="199"/>
        <end position="218"/>
    </location>
</feature>
<protein>
    <submittedName>
        <fullName evidence="3">Uncharacterized protein</fullName>
    </submittedName>
</protein>
<accession>A0A830HG41</accession>
<comment type="caution">
    <text evidence="3">The sequence shown here is derived from an EMBL/GenBank/DDBJ whole genome shotgun (WGS) entry which is preliminary data.</text>
</comment>
<feature type="transmembrane region" description="Helical" evidence="2">
    <location>
        <begin position="224"/>
        <end position="242"/>
    </location>
</feature>
<organism evidence="3 4">
    <name type="scientific">Pycnococcus provasolii</name>
    <dbReference type="NCBI Taxonomy" id="41880"/>
    <lineage>
        <taxon>Eukaryota</taxon>
        <taxon>Viridiplantae</taxon>
        <taxon>Chlorophyta</taxon>
        <taxon>Pseudoscourfieldiophyceae</taxon>
        <taxon>Pseudoscourfieldiales</taxon>
        <taxon>Pycnococcaceae</taxon>
        <taxon>Pycnococcus</taxon>
    </lineage>
</organism>
<sequence length="255" mass="27152">MARPVVPTRQSTVLVSSLQHAMLRDTFPARYVGFTTSKASTLRRLCKHTAVSAHTTMERSPSRCDDNAQSHAETATDHKSASGLYVVCEMEEVCKQESPAAARARSTIAARLRMATNTSRLSASLSEVSQAVIDESRGGSTSAPTTERLTAEEDVCTKGNNTFRPTTLKTKVYPAALRITTSSGDISPRRRAITCSNDASVSLLSIAATSLSIAASISAGHDTVARFMCICAAFLSLVIGCASTKRAFSAFHEAV</sequence>
<feature type="region of interest" description="Disordered" evidence="1">
    <location>
        <begin position="53"/>
        <end position="76"/>
    </location>
</feature>
<name>A0A830HG41_9CHLO</name>
<evidence type="ECO:0000313" key="3">
    <source>
        <dbReference type="EMBL" id="GHP06074.1"/>
    </source>
</evidence>
<dbReference type="AlphaFoldDB" id="A0A830HG41"/>
<keyword evidence="2" id="KW-0812">Transmembrane</keyword>